<dbReference type="Gene3D" id="3.20.20.70">
    <property type="entry name" value="Aldolase class I"/>
    <property type="match status" value="1"/>
</dbReference>
<evidence type="ECO:0000256" key="7">
    <source>
        <dbReference type="ARBA" id="ARBA00023014"/>
    </source>
</evidence>
<evidence type="ECO:0000256" key="9">
    <source>
        <dbReference type="HAMAP-Rule" id="MF_03123"/>
    </source>
</evidence>
<dbReference type="GO" id="GO:0046872">
    <property type="term" value="F:metal ion binding"/>
    <property type="evidence" value="ECO:0007669"/>
    <property type="project" value="UniProtKB-KW"/>
</dbReference>
<feature type="binding site" evidence="9">
    <location>
        <position position="164"/>
    </location>
    <ligand>
        <name>[4Fe-4S] cluster</name>
        <dbReference type="ChEBI" id="CHEBI:49883"/>
        <label>2</label>
        <note>4Fe-4S-S-AdoMet</note>
    </ligand>
</feature>
<evidence type="ECO:0000256" key="1">
    <source>
        <dbReference type="ARBA" id="ARBA00004173"/>
    </source>
</evidence>
<dbReference type="OrthoDB" id="3231at2759"/>
<gene>
    <name evidence="11" type="ORF">Cfor_00664</name>
</gene>
<dbReference type="InParanoid" id="A0A6L2Q4W2"/>
<dbReference type="GO" id="GO:0051539">
    <property type="term" value="F:4 iron, 4 sulfur cluster binding"/>
    <property type="evidence" value="ECO:0007669"/>
    <property type="project" value="UniProtKB-UniRule"/>
</dbReference>
<feature type="binding site" evidence="9">
    <location>
        <position position="134"/>
    </location>
    <ligand>
        <name>[4Fe-4S] cluster</name>
        <dbReference type="ChEBI" id="CHEBI:49883"/>
        <label>1</label>
    </ligand>
</feature>
<evidence type="ECO:0000259" key="10">
    <source>
        <dbReference type="PROSITE" id="PS51918"/>
    </source>
</evidence>
<comment type="function">
    <text evidence="9">Catalyzes the radical-mediated insertion of two sulfur atoms into the C-6 and C-8 positions of the octanoyl moiety bound to the lipoyl domains of lipoate-dependent enzymes, thereby converting the octanoylated domains into lipoylated derivatives.</text>
</comment>
<dbReference type="EMBL" id="BLKM01012925">
    <property type="protein sequence ID" value="GFG37868.1"/>
    <property type="molecule type" value="Genomic_DNA"/>
</dbReference>
<dbReference type="PANTHER" id="PTHR10949:SF0">
    <property type="entry name" value="LIPOYL SYNTHASE, MITOCHONDRIAL"/>
    <property type="match status" value="1"/>
</dbReference>
<dbReference type="SFLD" id="SFLDS00029">
    <property type="entry name" value="Radical_SAM"/>
    <property type="match status" value="1"/>
</dbReference>
<proteinExistence type="inferred from homology"/>
<evidence type="ECO:0000256" key="2">
    <source>
        <dbReference type="ARBA" id="ARBA00022485"/>
    </source>
</evidence>
<dbReference type="InterPro" id="IPR031691">
    <property type="entry name" value="LIAS_N"/>
</dbReference>
<dbReference type="GO" id="GO:0005739">
    <property type="term" value="C:mitochondrion"/>
    <property type="evidence" value="ECO:0007669"/>
    <property type="project" value="UniProtKB-SubCell"/>
</dbReference>
<keyword evidence="5 9" id="KW-0479">Metal-binding</keyword>
<sequence>MVGVMIRAPCGVVNGYELFLGVEEEYMCLHIQKPSEDGSCKRCKHTSPEEIKYQLSAEVRHRLAKGPGLQDFLSDPPKNWDDYNGKLKREKGESERLRLPPWLKTTIPTGSNFAHIRDQLRQLNLHTVCEEARCPNIGECWGGGKHGSATATIMLLGDTCTRGCRFCSVKTSRVPPPPDPSEPINTATAIATWGLDYVVLTSVDRDDLPDGGSHHFAETVQEIKRQNSNILVECLVPDFRGDLNAVKTIVNSGLDVYAHNIETVESLTPYVRDRRAQYSHIIEFWYKTWLRGCKPLSFRQSLLVLTAAKEVNPDLITKSSVMLGLGETDEEVHQTLKGKHIKFLHTLSYSTEADFGVHPASYPNGARSSFLTVKVGKFSTVYVHHVVKEIVAVCNHLQELFSLLRPVSDLKAAGVDCITLGQYMQPTKRHLKVVEYITPSKFQHWEEVGNSMGFLYTASGPLVRSSYKAGEFFITSILQKRKVSAK</sequence>
<evidence type="ECO:0000256" key="8">
    <source>
        <dbReference type="ARBA" id="ARBA00047326"/>
    </source>
</evidence>
<dbReference type="SUPFAM" id="SSF102114">
    <property type="entry name" value="Radical SAM enzymes"/>
    <property type="match status" value="2"/>
</dbReference>
<name>A0A6L2Q4W2_COPFO</name>
<dbReference type="Proteomes" id="UP000502823">
    <property type="component" value="Unassembled WGS sequence"/>
</dbReference>
<dbReference type="InterPro" id="IPR007197">
    <property type="entry name" value="rSAM"/>
</dbReference>
<feature type="domain" description="Radical SAM core" evidence="10">
    <location>
        <begin position="145"/>
        <end position="388"/>
    </location>
</feature>
<dbReference type="NCBIfam" id="NF004019">
    <property type="entry name" value="PRK05481.1"/>
    <property type="match status" value="1"/>
</dbReference>
<evidence type="ECO:0000256" key="3">
    <source>
        <dbReference type="ARBA" id="ARBA00022679"/>
    </source>
</evidence>
<comment type="similarity">
    <text evidence="9">Belongs to the radical SAM superfamily. Lipoyl synthase family.</text>
</comment>
<dbReference type="PANTHER" id="PTHR10949">
    <property type="entry name" value="LIPOYL SYNTHASE"/>
    <property type="match status" value="1"/>
</dbReference>
<comment type="catalytic activity">
    <reaction evidence="8 9">
        <text>[[Fe-S] cluster scaffold protein carrying a second [4Fe-4S](2+) cluster] + N(6)-octanoyl-L-lysyl-[protein] + 2 oxidized [2Fe-2S]-[ferredoxin] + 2 S-adenosyl-L-methionine + 4 H(+) = [[Fe-S] cluster scaffold protein] + N(6)-[(R)-dihydrolipoyl]-L-lysyl-[protein] + 4 Fe(3+) + 2 hydrogen sulfide + 2 5'-deoxyadenosine + 2 L-methionine + 2 reduced [2Fe-2S]-[ferredoxin]</text>
        <dbReference type="Rhea" id="RHEA:16585"/>
        <dbReference type="Rhea" id="RHEA-COMP:9928"/>
        <dbReference type="Rhea" id="RHEA-COMP:10000"/>
        <dbReference type="Rhea" id="RHEA-COMP:10001"/>
        <dbReference type="Rhea" id="RHEA-COMP:10475"/>
        <dbReference type="Rhea" id="RHEA-COMP:14568"/>
        <dbReference type="Rhea" id="RHEA-COMP:14569"/>
        <dbReference type="ChEBI" id="CHEBI:15378"/>
        <dbReference type="ChEBI" id="CHEBI:17319"/>
        <dbReference type="ChEBI" id="CHEBI:29034"/>
        <dbReference type="ChEBI" id="CHEBI:29919"/>
        <dbReference type="ChEBI" id="CHEBI:33722"/>
        <dbReference type="ChEBI" id="CHEBI:33737"/>
        <dbReference type="ChEBI" id="CHEBI:33738"/>
        <dbReference type="ChEBI" id="CHEBI:57844"/>
        <dbReference type="ChEBI" id="CHEBI:59789"/>
        <dbReference type="ChEBI" id="CHEBI:78809"/>
        <dbReference type="ChEBI" id="CHEBI:83100"/>
        <dbReference type="EC" id="2.8.1.8"/>
    </reaction>
</comment>
<keyword evidence="6 9" id="KW-0408">Iron</keyword>
<dbReference type="FunCoup" id="A0A6L2Q4W2">
    <property type="interactions" value="1496"/>
</dbReference>
<comment type="cofactor">
    <cofactor evidence="9">
        <name>[4Fe-4S] cluster</name>
        <dbReference type="ChEBI" id="CHEBI:49883"/>
    </cofactor>
    <text evidence="9">Binds 2 [4Fe-4S] clusters per subunit. One cluster is coordinated with 3 cysteines and an exchangeable S-adenosyl-L-methionine.</text>
</comment>
<dbReference type="NCBIfam" id="NF009544">
    <property type="entry name" value="PRK12928.1"/>
    <property type="match status" value="1"/>
</dbReference>
<reference evidence="12" key="1">
    <citation type="submission" date="2020-01" db="EMBL/GenBank/DDBJ databases">
        <title>Draft genome sequence of the Termite Coptotermes fromosanus.</title>
        <authorList>
            <person name="Itakura S."/>
            <person name="Yosikawa Y."/>
            <person name="Umezawa K."/>
        </authorList>
    </citation>
    <scope>NUCLEOTIDE SEQUENCE [LARGE SCALE GENOMIC DNA]</scope>
</reference>
<dbReference type="PROSITE" id="PS51918">
    <property type="entry name" value="RADICAL_SAM"/>
    <property type="match status" value="1"/>
</dbReference>
<feature type="binding site" evidence="9">
    <location>
        <position position="167"/>
    </location>
    <ligand>
        <name>[4Fe-4S] cluster</name>
        <dbReference type="ChEBI" id="CHEBI:49883"/>
        <label>2</label>
        <note>4Fe-4S-S-AdoMet</note>
    </ligand>
</feature>
<dbReference type="HAMAP" id="MF_00206">
    <property type="entry name" value="Lipoyl_synth"/>
    <property type="match status" value="1"/>
</dbReference>
<comment type="pathway">
    <text evidence="9">Protein modification; protein lipoylation via endogenous pathway; protein N(6)-(lipoyl)lysine from octanoyl-[acyl-carrier-protein]: step 2/2.</text>
</comment>
<dbReference type="GO" id="GO:0016992">
    <property type="term" value="F:lipoate synthase activity"/>
    <property type="evidence" value="ECO:0007669"/>
    <property type="project" value="UniProtKB-UniRule"/>
</dbReference>
<organism evidence="11 12">
    <name type="scientific">Coptotermes formosanus</name>
    <name type="common">Formosan subterranean termite</name>
    <dbReference type="NCBI Taxonomy" id="36987"/>
    <lineage>
        <taxon>Eukaryota</taxon>
        <taxon>Metazoa</taxon>
        <taxon>Ecdysozoa</taxon>
        <taxon>Arthropoda</taxon>
        <taxon>Hexapoda</taxon>
        <taxon>Insecta</taxon>
        <taxon>Pterygota</taxon>
        <taxon>Neoptera</taxon>
        <taxon>Polyneoptera</taxon>
        <taxon>Dictyoptera</taxon>
        <taxon>Blattodea</taxon>
        <taxon>Blattoidea</taxon>
        <taxon>Termitoidae</taxon>
        <taxon>Rhinotermitidae</taxon>
        <taxon>Coptotermes</taxon>
    </lineage>
</organism>
<feature type="binding site" evidence="9">
    <location>
        <position position="160"/>
    </location>
    <ligand>
        <name>[4Fe-4S] cluster</name>
        <dbReference type="ChEBI" id="CHEBI:49883"/>
        <label>2</label>
        <note>4Fe-4S-S-AdoMet</note>
    </ligand>
</feature>
<comment type="subcellular location">
    <subcellularLocation>
        <location evidence="1 9">Mitochondrion</location>
    </subcellularLocation>
</comment>
<feature type="binding site" evidence="9">
    <location>
        <position position="140"/>
    </location>
    <ligand>
        <name>[4Fe-4S] cluster</name>
        <dbReference type="ChEBI" id="CHEBI:49883"/>
        <label>1</label>
    </ligand>
</feature>
<dbReference type="SMART" id="SM00729">
    <property type="entry name" value="Elp3"/>
    <property type="match status" value="1"/>
</dbReference>
<dbReference type="InterPro" id="IPR003698">
    <property type="entry name" value="Lipoyl_synth"/>
</dbReference>
<dbReference type="InterPro" id="IPR013785">
    <property type="entry name" value="Aldolase_TIM"/>
</dbReference>
<evidence type="ECO:0000256" key="5">
    <source>
        <dbReference type="ARBA" id="ARBA00022723"/>
    </source>
</evidence>
<comment type="caution">
    <text evidence="11">The sequence shown here is derived from an EMBL/GenBank/DDBJ whole genome shotgun (WGS) entry which is preliminary data.</text>
</comment>
<protein>
    <recommendedName>
        <fullName evidence="9">Lipoyl synthase, mitochondrial</fullName>
        <ecNumber evidence="9">2.8.1.8</ecNumber>
    </recommendedName>
    <alternativeName>
        <fullName evidence="9">Lipoate synthase</fullName>
        <shortName evidence="9">LS</shortName>
        <shortName evidence="9">Lip-syn</shortName>
    </alternativeName>
    <alternativeName>
        <fullName evidence="9">Lipoic acid synthase</fullName>
    </alternativeName>
</protein>
<evidence type="ECO:0000256" key="4">
    <source>
        <dbReference type="ARBA" id="ARBA00022691"/>
    </source>
</evidence>
<feature type="binding site" evidence="9">
    <location>
        <position position="466"/>
    </location>
    <ligand>
        <name>[4Fe-4S] cluster</name>
        <dbReference type="ChEBI" id="CHEBI:49883"/>
        <label>1</label>
    </ligand>
</feature>
<keyword evidence="3 9" id="KW-0808">Transferase</keyword>
<dbReference type="Pfam" id="PF04055">
    <property type="entry name" value="Radical_SAM"/>
    <property type="match status" value="1"/>
</dbReference>
<keyword evidence="4 9" id="KW-0949">S-adenosyl-L-methionine</keyword>
<dbReference type="Pfam" id="PF16881">
    <property type="entry name" value="LIAS_N"/>
    <property type="match status" value="1"/>
</dbReference>
<feature type="binding site" evidence="9">
    <location>
        <position position="129"/>
    </location>
    <ligand>
        <name>[4Fe-4S] cluster</name>
        <dbReference type="ChEBI" id="CHEBI:49883"/>
        <label>1</label>
    </ligand>
</feature>
<evidence type="ECO:0000313" key="11">
    <source>
        <dbReference type="EMBL" id="GFG37868.1"/>
    </source>
</evidence>
<keyword evidence="2 9" id="KW-0004">4Fe-4S</keyword>
<dbReference type="InterPro" id="IPR006638">
    <property type="entry name" value="Elp3/MiaA/NifB-like_rSAM"/>
</dbReference>
<dbReference type="UniPathway" id="UPA00538">
    <property type="reaction ID" value="UER00593"/>
</dbReference>
<dbReference type="EC" id="2.8.1.8" evidence="9"/>
<keyword evidence="7 9" id="KW-0411">Iron-sulfur</keyword>
<evidence type="ECO:0000256" key="6">
    <source>
        <dbReference type="ARBA" id="ARBA00023004"/>
    </source>
</evidence>
<dbReference type="InterPro" id="IPR058240">
    <property type="entry name" value="rSAM_sf"/>
</dbReference>
<dbReference type="GO" id="GO:0009249">
    <property type="term" value="P:protein lipoylation"/>
    <property type="evidence" value="ECO:0007669"/>
    <property type="project" value="UniProtKB-UniRule"/>
</dbReference>
<keyword evidence="9" id="KW-0496">Mitochondrion</keyword>
<accession>A0A6L2Q4W2</accession>
<keyword evidence="12" id="KW-1185">Reference proteome</keyword>
<dbReference type="AlphaFoldDB" id="A0A6L2Q4W2"/>
<evidence type="ECO:0000313" key="12">
    <source>
        <dbReference type="Proteomes" id="UP000502823"/>
    </source>
</evidence>